<reference evidence="5" key="1">
    <citation type="submission" date="2020-11" db="EMBL/GenBank/DDBJ databases">
        <title>Nocardioides cynanchi sp. nov., isolated from soil of rhizosphere of Cynanchum wilfordii.</title>
        <authorList>
            <person name="Lee J.-S."/>
            <person name="Suh M.K."/>
            <person name="Kim J.-S."/>
        </authorList>
    </citation>
    <scope>NUCLEOTIDE SEQUENCE</scope>
    <source>
        <strain evidence="5">KCTC 19276</strain>
    </source>
</reference>
<dbReference type="InterPro" id="IPR037185">
    <property type="entry name" value="EmrE-like"/>
</dbReference>
<evidence type="ECO:0000256" key="3">
    <source>
        <dbReference type="SAM" id="Phobius"/>
    </source>
</evidence>
<sequence length="335" mass="34258">MVRAHLGRPTGRRVGVGLCLSACALGGLNPLFIDLLADADVSVETMLGLRWLLASVVVACWVIMRPGSRAVASPHRTRPGVGTVGRLSVATACYVAQATFFFYTVRQAGGAVATMLLYVYPVVVVLGHAVFARARTSASEMIAVGIALVGVGALLTPSSEHRVVIGGIVLGLATAAANAGYVMASESVLANVDPALLTTCLFGGSGLAMASYGVATGGWDLDLGRTEWVYVLGFSLASTALPTVAFMSGISLIGAKAASTISCVEPAVTTLLLIVLRSEGLALTQWLGLAAISAAAVLAARRPGSSRSAAVAGLPSVGRPPAPARPGARRHERRE</sequence>
<feature type="transmembrane region" description="Helical" evidence="3">
    <location>
        <begin position="111"/>
        <end position="131"/>
    </location>
</feature>
<feature type="transmembrane region" description="Helical" evidence="3">
    <location>
        <begin position="195"/>
        <end position="216"/>
    </location>
</feature>
<comment type="similarity">
    <text evidence="1">Belongs to the EamA transporter family.</text>
</comment>
<feature type="transmembrane region" description="Helical" evidence="3">
    <location>
        <begin position="45"/>
        <end position="64"/>
    </location>
</feature>
<accession>A0A930YI45</accession>
<name>A0A930YI45_9ACTN</name>
<evidence type="ECO:0000259" key="4">
    <source>
        <dbReference type="Pfam" id="PF00892"/>
    </source>
</evidence>
<dbReference type="PANTHER" id="PTHR22911">
    <property type="entry name" value="ACYL-MALONYL CONDENSING ENZYME-RELATED"/>
    <property type="match status" value="1"/>
</dbReference>
<dbReference type="GO" id="GO:0016020">
    <property type="term" value="C:membrane"/>
    <property type="evidence" value="ECO:0007669"/>
    <property type="project" value="InterPro"/>
</dbReference>
<feature type="region of interest" description="Disordered" evidence="2">
    <location>
        <begin position="308"/>
        <end position="335"/>
    </location>
</feature>
<organism evidence="5 6">
    <name type="scientific">Nocardioides agariphilus</name>
    <dbReference type="NCBI Taxonomy" id="433664"/>
    <lineage>
        <taxon>Bacteria</taxon>
        <taxon>Bacillati</taxon>
        <taxon>Actinomycetota</taxon>
        <taxon>Actinomycetes</taxon>
        <taxon>Propionibacteriales</taxon>
        <taxon>Nocardioidaceae</taxon>
        <taxon>Nocardioides</taxon>
    </lineage>
</organism>
<dbReference type="Pfam" id="PF00892">
    <property type="entry name" value="EamA"/>
    <property type="match status" value="2"/>
</dbReference>
<keyword evidence="3" id="KW-1133">Transmembrane helix</keyword>
<feature type="transmembrane region" description="Helical" evidence="3">
    <location>
        <begin position="163"/>
        <end position="183"/>
    </location>
</feature>
<keyword evidence="6" id="KW-1185">Reference proteome</keyword>
<feature type="transmembrane region" description="Helical" evidence="3">
    <location>
        <begin position="228"/>
        <end position="250"/>
    </location>
</feature>
<keyword evidence="3" id="KW-0472">Membrane</keyword>
<evidence type="ECO:0000313" key="5">
    <source>
        <dbReference type="EMBL" id="MBF4769346.1"/>
    </source>
</evidence>
<evidence type="ECO:0000256" key="1">
    <source>
        <dbReference type="ARBA" id="ARBA00007362"/>
    </source>
</evidence>
<dbReference type="RefSeq" id="WP_194697496.1">
    <property type="nucleotide sequence ID" value="NZ_JADKPO010000024.1"/>
</dbReference>
<dbReference type="PANTHER" id="PTHR22911:SF79">
    <property type="entry name" value="MOBA-LIKE NTP TRANSFERASE DOMAIN-CONTAINING PROTEIN"/>
    <property type="match status" value="1"/>
</dbReference>
<dbReference type="EMBL" id="JADKPO010000024">
    <property type="protein sequence ID" value="MBF4769346.1"/>
    <property type="molecule type" value="Genomic_DNA"/>
</dbReference>
<feature type="transmembrane region" description="Helical" evidence="3">
    <location>
        <begin position="138"/>
        <end position="157"/>
    </location>
</feature>
<protein>
    <submittedName>
        <fullName evidence="5">DMT family transporter</fullName>
    </submittedName>
</protein>
<evidence type="ECO:0000313" key="6">
    <source>
        <dbReference type="Proteomes" id="UP000660668"/>
    </source>
</evidence>
<proteinExistence type="inferred from homology"/>
<dbReference type="SUPFAM" id="SSF103481">
    <property type="entry name" value="Multidrug resistance efflux transporter EmrE"/>
    <property type="match status" value="2"/>
</dbReference>
<feature type="domain" description="EamA" evidence="4">
    <location>
        <begin position="15"/>
        <end position="153"/>
    </location>
</feature>
<dbReference type="AlphaFoldDB" id="A0A930YI45"/>
<gene>
    <name evidence="5" type="ORF">ISU10_16380</name>
</gene>
<feature type="transmembrane region" description="Helical" evidence="3">
    <location>
        <begin position="282"/>
        <end position="300"/>
    </location>
</feature>
<comment type="caution">
    <text evidence="5">The sequence shown here is derived from an EMBL/GenBank/DDBJ whole genome shotgun (WGS) entry which is preliminary data.</text>
</comment>
<feature type="domain" description="EamA" evidence="4">
    <location>
        <begin position="167"/>
        <end position="299"/>
    </location>
</feature>
<feature type="transmembrane region" description="Helical" evidence="3">
    <location>
        <begin position="12"/>
        <end position="33"/>
    </location>
</feature>
<keyword evidence="3" id="KW-0812">Transmembrane</keyword>
<dbReference type="InterPro" id="IPR000620">
    <property type="entry name" value="EamA_dom"/>
</dbReference>
<dbReference type="Proteomes" id="UP000660668">
    <property type="component" value="Unassembled WGS sequence"/>
</dbReference>
<evidence type="ECO:0000256" key="2">
    <source>
        <dbReference type="SAM" id="MobiDB-lite"/>
    </source>
</evidence>